<dbReference type="PANTHER" id="PTHR43182:SF1">
    <property type="entry name" value="COBALT-PRECORRIN-7 C(5)-METHYLTRANSFERASE"/>
    <property type="match status" value="1"/>
</dbReference>
<keyword evidence="5" id="KW-0949">S-adenosyl-L-methionine</keyword>
<dbReference type="Proteomes" id="UP000266301">
    <property type="component" value="Chromosome"/>
</dbReference>
<dbReference type="AlphaFoldDB" id="A0A386H5P3"/>
<accession>A0A386H5P3</accession>
<evidence type="ECO:0000256" key="3">
    <source>
        <dbReference type="ARBA" id="ARBA00022603"/>
    </source>
</evidence>
<name>A0A386H5P3_9CLOT</name>
<dbReference type="GO" id="GO:0032259">
    <property type="term" value="P:methylation"/>
    <property type="evidence" value="ECO:0007669"/>
    <property type="project" value="UniProtKB-KW"/>
</dbReference>
<dbReference type="KEGG" id="cfer:D4Z93_11055"/>
<dbReference type="OrthoDB" id="9780707at2"/>
<dbReference type="UniPathway" id="UPA00148"/>
<evidence type="ECO:0000313" key="8">
    <source>
        <dbReference type="Proteomes" id="UP000266301"/>
    </source>
</evidence>
<dbReference type="InterPro" id="IPR050714">
    <property type="entry name" value="Cobalamin_biosynth_MTase"/>
</dbReference>
<dbReference type="RefSeq" id="WP_119973536.1">
    <property type="nucleotide sequence ID" value="NZ_CP032416.1"/>
</dbReference>
<dbReference type="EMBL" id="CP032416">
    <property type="protein sequence ID" value="AYD41032.1"/>
    <property type="molecule type" value="Genomic_DNA"/>
</dbReference>
<organism evidence="7 8">
    <name type="scientific">Clostridium fermenticellae</name>
    <dbReference type="NCBI Taxonomy" id="2068654"/>
    <lineage>
        <taxon>Bacteria</taxon>
        <taxon>Bacillati</taxon>
        <taxon>Bacillota</taxon>
        <taxon>Clostridia</taxon>
        <taxon>Eubacteriales</taxon>
        <taxon>Clostridiaceae</taxon>
        <taxon>Clostridium</taxon>
    </lineage>
</organism>
<dbReference type="GO" id="GO:0009236">
    <property type="term" value="P:cobalamin biosynthetic process"/>
    <property type="evidence" value="ECO:0007669"/>
    <property type="project" value="UniProtKB-UniPathway"/>
</dbReference>
<dbReference type="PANTHER" id="PTHR43182">
    <property type="entry name" value="COBALT-PRECORRIN-6B C(15)-METHYLTRANSFERASE (DECARBOXYLATING)"/>
    <property type="match status" value="1"/>
</dbReference>
<keyword evidence="8" id="KW-1185">Reference proteome</keyword>
<dbReference type="GO" id="GO:0008276">
    <property type="term" value="F:protein methyltransferase activity"/>
    <property type="evidence" value="ECO:0007669"/>
    <property type="project" value="InterPro"/>
</dbReference>
<keyword evidence="3 7" id="KW-0489">Methyltransferase</keyword>
<comment type="pathway">
    <text evidence="1">Cofactor biosynthesis; adenosylcobalamin biosynthesis.</text>
</comment>
<dbReference type="Pfam" id="PF00590">
    <property type="entry name" value="TP_methylase"/>
    <property type="match status" value="1"/>
</dbReference>
<evidence type="ECO:0000256" key="4">
    <source>
        <dbReference type="ARBA" id="ARBA00022679"/>
    </source>
</evidence>
<dbReference type="NCBIfam" id="TIGR02467">
    <property type="entry name" value="CbiE"/>
    <property type="match status" value="1"/>
</dbReference>
<dbReference type="InterPro" id="IPR012818">
    <property type="entry name" value="CbiE"/>
</dbReference>
<dbReference type="InterPro" id="IPR000878">
    <property type="entry name" value="4pyrrol_Mease"/>
</dbReference>
<evidence type="ECO:0000256" key="5">
    <source>
        <dbReference type="ARBA" id="ARBA00022691"/>
    </source>
</evidence>
<gene>
    <name evidence="7" type="primary">cbiE</name>
    <name evidence="7" type="ORF">D4Z93_11055</name>
</gene>
<keyword evidence="4 7" id="KW-0808">Transferase</keyword>
<dbReference type="InterPro" id="IPR014777">
    <property type="entry name" value="4pyrrole_Mease_sub1"/>
</dbReference>
<evidence type="ECO:0000256" key="2">
    <source>
        <dbReference type="ARBA" id="ARBA00022573"/>
    </source>
</evidence>
<dbReference type="Gene3D" id="3.40.1010.10">
    <property type="entry name" value="Cobalt-precorrin-4 Transmethylase, Domain 1"/>
    <property type="match status" value="1"/>
</dbReference>
<dbReference type="SUPFAM" id="SSF53790">
    <property type="entry name" value="Tetrapyrrole methylase"/>
    <property type="match status" value="1"/>
</dbReference>
<protein>
    <submittedName>
        <fullName evidence="7">Precorrin-6y C5,15-methyltransferase (Decarboxylating) subunit CbiE</fullName>
    </submittedName>
</protein>
<evidence type="ECO:0000259" key="6">
    <source>
        <dbReference type="Pfam" id="PF00590"/>
    </source>
</evidence>
<feature type="domain" description="Tetrapyrrole methylase" evidence="6">
    <location>
        <begin position="5"/>
        <end position="184"/>
    </location>
</feature>
<dbReference type="Gene3D" id="3.30.950.10">
    <property type="entry name" value="Methyltransferase, Cobalt-precorrin-4 Transmethylase, Domain 2"/>
    <property type="match status" value="1"/>
</dbReference>
<proteinExistence type="predicted"/>
<sequence length="206" mass="23122">MNVGIYIIGIGPGSEEYVLPKAVDIMKKSDVILGFHRAIDSLHFLCGKKIIVRRLSEIIDYINEYKDKTVSIAASGDPLFYGITNYIKNNYDGEIHVIPGISSFQYMMAKLCMSWQGSFLGSLHGREDEFLEAVEKNKISIWLTDARHSPGYIIDKLNRGNINAKMCIGENLSYEDEKITEVYIKGLNGISCSDLCVVVIENLDLD</sequence>
<dbReference type="CDD" id="cd11644">
    <property type="entry name" value="Precorrin-6Y-MT"/>
    <property type="match status" value="1"/>
</dbReference>
<dbReference type="InterPro" id="IPR035996">
    <property type="entry name" value="4pyrrol_Methylase_sf"/>
</dbReference>
<reference evidence="7 8" key="1">
    <citation type="journal article" date="2019" name="Int. J. Syst. Evol. Microbiol.">
        <title>Clostridium fermenticellae sp. nov., isolated from the mud in a fermentation cellar for the production of the Chinese liquor, baijiu.</title>
        <authorList>
            <person name="Xu P.X."/>
            <person name="Chai L.J."/>
            <person name="Qiu T."/>
            <person name="Zhang X.J."/>
            <person name="Lu Z.M."/>
            <person name="Xiao C."/>
            <person name="Wang S.T."/>
            <person name="Shen C.H."/>
            <person name="Shi J.S."/>
            <person name="Xu Z.H."/>
        </authorList>
    </citation>
    <scope>NUCLEOTIDE SEQUENCE [LARGE SCALE GENOMIC DNA]</scope>
    <source>
        <strain evidence="7 8">JN500901</strain>
    </source>
</reference>
<dbReference type="InterPro" id="IPR014776">
    <property type="entry name" value="4pyrrole_Mease_sub2"/>
</dbReference>
<evidence type="ECO:0000256" key="1">
    <source>
        <dbReference type="ARBA" id="ARBA00004953"/>
    </source>
</evidence>
<evidence type="ECO:0000313" key="7">
    <source>
        <dbReference type="EMBL" id="AYD41032.1"/>
    </source>
</evidence>
<keyword evidence="2" id="KW-0169">Cobalamin biosynthesis</keyword>